<name>A0A942TL83_9BACI</name>
<evidence type="ECO:0000313" key="4">
    <source>
        <dbReference type="Proteomes" id="UP000682713"/>
    </source>
</evidence>
<protein>
    <recommendedName>
        <fullName evidence="1">Small, acid-soluble spore protein L</fullName>
    </recommendedName>
</protein>
<keyword evidence="4" id="KW-1185">Reference proteome</keyword>
<gene>
    <name evidence="3" type="primary">sspL</name>
    <name evidence="3" type="ORF">KHA93_01370</name>
</gene>
<feature type="compositionally biased region" description="Basic and acidic residues" evidence="2">
    <location>
        <begin position="37"/>
        <end position="47"/>
    </location>
</feature>
<proteinExistence type="predicted"/>
<evidence type="ECO:0000256" key="1">
    <source>
        <dbReference type="NCBIfam" id="TIGR03093"/>
    </source>
</evidence>
<comment type="caution">
    <text evidence="3">The sequence shown here is derived from an EMBL/GenBank/DDBJ whole genome shotgun (WGS) entry which is preliminary data.</text>
</comment>
<dbReference type="InterPro" id="IPR017526">
    <property type="entry name" value="SASP_SspL"/>
</dbReference>
<accession>A0A942TL83</accession>
<reference evidence="3 4" key="1">
    <citation type="submission" date="2021-05" db="EMBL/GenBank/DDBJ databases">
        <title>Novel Bacillus species.</title>
        <authorList>
            <person name="Liu G."/>
        </authorList>
    </citation>
    <scope>NUCLEOTIDE SEQUENCE [LARGE SCALE GENOMIC DNA]</scope>
    <source>
        <strain evidence="3 4">FJAT-49732</strain>
    </source>
</reference>
<organism evidence="3 4">
    <name type="scientific">Lederbergia citrisecunda</name>
    <dbReference type="NCBI Taxonomy" id="2833583"/>
    <lineage>
        <taxon>Bacteria</taxon>
        <taxon>Bacillati</taxon>
        <taxon>Bacillota</taxon>
        <taxon>Bacilli</taxon>
        <taxon>Bacillales</taxon>
        <taxon>Bacillaceae</taxon>
        <taxon>Lederbergia</taxon>
    </lineage>
</organism>
<dbReference type="RefSeq" id="WP_213109082.1">
    <property type="nucleotide sequence ID" value="NZ_JAGYPJ010000001.1"/>
</dbReference>
<sequence length="53" mass="5735">MSKTKLNRNAKDGGNARGKQANSVNPQGYGQDTEFAAEPKTKLENAAKKKNTK</sequence>
<feature type="compositionally biased region" description="Polar residues" evidence="2">
    <location>
        <begin position="20"/>
        <end position="30"/>
    </location>
</feature>
<feature type="region of interest" description="Disordered" evidence="2">
    <location>
        <begin position="1"/>
        <end position="53"/>
    </location>
</feature>
<dbReference type="NCBIfam" id="TIGR03093">
    <property type="entry name" value="SASP_sspL"/>
    <property type="match status" value="1"/>
</dbReference>
<evidence type="ECO:0000256" key="2">
    <source>
        <dbReference type="SAM" id="MobiDB-lite"/>
    </source>
</evidence>
<evidence type="ECO:0000313" key="3">
    <source>
        <dbReference type="EMBL" id="MBS4198309.1"/>
    </source>
</evidence>
<dbReference type="Proteomes" id="UP000682713">
    <property type="component" value="Unassembled WGS sequence"/>
</dbReference>
<dbReference type="EMBL" id="JAGYPJ010000001">
    <property type="protein sequence ID" value="MBS4198309.1"/>
    <property type="molecule type" value="Genomic_DNA"/>
</dbReference>
<dbReference type="AlphaFoldDB" id="A0A942TL83"/>